<sequence length="49" mass="5880">MNGKYKLDLEQIRVDMGEESAMELWELLMHLLPEKKVRKAIKEYAERCL</sequence>
<accession>A0A0A7GD70</accession>
<dbReference type="RefSeq" id="WP_158413807.1">
    <property type="nucleotide sequence ID" value="NZ_CP009552.1"/>
</dbReference>
<gene>
    <name evidence="1" type="ORF">GACE_0974</name>
</gene>
<dbReference type="EMBL" id="CP009552">
    <property type="protein sequence ID" value="AIY90020.1"/>
    <property type="molecule type" value="Genomic_DNA"/>
</dbReference>
<dbReference type="GeneID" id="43503131"/>
<dbReference type="KEGG" id="gac:GACE_0974"/>
<evidence type="ECO:0000313" key="1">
    <source>
        <dbReference type="EMBL" id="AIY90020.1"/>
    </source>
</evidence>
<dbReference type="AlphaFoldDB" id="A0A0A7GD70"/>
<proteinExistence type="predicted"/>
<reference evidence="1 2" key="1">
    <citation type="journal article" date="2015" name="Appl. Environ. Microbiol.">
        <title>The Geoglobus acetivorans genome: Fe(III) reduction, acetate utilization, autotrophic growth, and degradation of aromatic compounds in a hyperthermophilic archaeon.</title>
        <authorList>
            <person name="Mardanov A.V."/>
            <person name="Slododkina G.B."/>
            <person name="Slobodkin A.I."/>
            <person name="Beletsky A.V."/>
            <person name="Gavrilov S.N."/>
            <person name="Kublanov I.V."/>
            <person name="Bonch-Osmolovskaya E.A."/>
            <person name="Skryabin K.G."/>
            <person name="Ravin N.V."/>
        </authorList>
    </citation>
    <scope>NUCLEOTIDE SEQUENCE [LARGE SCALE GENOMIC DNA]</scope>
    <source>
        <strain evidence="1 2">SBH6</strain>
    </source>
</reference>
<dbReference type="Proteomes" id="UP000030624">
    <property type="component" value="Chromosome"/>
</dbReference>
<organism evidence="1 2">
    <name type="scientific">Geoglobus acetivorans</name>
    <dbReference type="NCBI Taxonomy" id="565033"/>
    <lineage>
        <taxon>Archaea</taxon>
        <taxon>Methanobacteriati</taxon>
        <taxon>Methanobacteriota</taxon>
        <taxon>Archaeoglobi</taxon>
        <taxon>Archaeoglobales</taxon>
        <taxon>Archaeoglobaceae</taxon>
        <taxon>Geoglobus</taxon>
    </lineage>
</organism>
<name>A0A0A7GD70_GEOAI</name>
<protein>
    <submittedName>
        <fullName evidence="1">Uncharacterized protein</fullName>
    </submittedName>
</protein>
<evidence type="ECO:0000313" key="2">
    <source>
        <dbReference type="Proteomes" id="UP000030624"/>
    </source>
</evidence>
<dbReference type="HOGENOM" id="CLU_188831_0_0_2"/>